<proteinExistence type="predicted"/>
<dbReference type="GO" id="GO:0003700">
    <property type="term" value="F:DNA-binding transcription factor activity"/>
    <property type="evidence" value="ECO:0007669"/>
    <property type="project" value="InterPro"/>
</dbReference>
<dbReference type="InterPro" id="IPR036388">
    <property type="entry name" value="WH-like_DNA-bd_sf"/>
</dbReference>
<dbReference type="SUPFAM" id="SSF46785">
    <property type="entry name" value="Winged helix' DNA-binding domain"/>
    <property type="match status" value="1"/>
</dbReference>
<dbReference type="InterPro" id="IPR013196">
    <property type="entry name" value="HTH_11"/>
</dbReference>
<reference evidence="4" key="1">
    <citation type="submission" date="2020-05" db="EMBL/GenBank/DDBJ databases">
        <authorList>
            <person name="Chiriac C."/>
            <person name="Salcher M."/>
            <person name="Ghai R."/>
            <person name="Kavagutti S V."/>
        </authorList>
    </citation>
    <scope>NUCLEOTIDE SEQUENCE</scope>
</reference>
<dbReference type="Pfam" id="PF08279">
    <property type="entry name" value="HTH_11"/>
    <property type="match status" value="1"/>
</dbReference>
<evidence type="ECO:0000256" key="2">
    <source>
        <dbReference type="ARBA" id="ARBA00023163"/>
    </source>
</evidence>
<dbReference type="InterPro" id="IPR001034">
    <property type="entry name" value="DeoR_HTH"/>
</dbReference>
<organism evidence="4">
    <name type="scientific">freshwater metagenome</name>
    <dbReference type="NCBI Taxonomy" id="449393"/>
    <lineage>
        <taxon>unclassified sequences</taxon>
        <taxon>metagenomes</taxon>
        <taxon>ecological metagenomes</taxon>
    </lineage>
</organism>
<dbReference type="PROSITE" id="PS52050">
    <property type="entry name" value="WYL"/>
    <property type="match status" value="1"/>
</dbReference>
<dbReference type="InterPro" id="IPR028349">
    <property type="entry name" value="PafC-like"/>
</dbReference>
<feature type="domain" description="HTH deoR-type" evidence="3">
    <location>
        <begin position="2"/>
        <end position="57"/>
    </location>
</feature>
<evidence type="ECO:0000313" key="4">
    <source>
        <dbReference type="EMBL" id="CAB4572163.1"/>
    </source>
</evidence>
<protein>
    <submittedName>
        <fullName evidence="4">Unannotated protein</fullName>
    </submittedName>
</protein>
<dbReference type="PIRSF" id="PIRSF016838">
    <property type="entry name" value="PafC"/>
    <property type="match status" value="1"/>
</dbReference>
<evidence type="ECO:0000256" key="1">
    <source>
        <dbReference type="ARBA" id="ARBA00023015"/>
    </source>
</evidence>
<dbReference type="PROSITE" id="PS51000">
    <property type="entry name" value="HTH_DEOR_2"/>
    <property type="match status" value="1"/>
</dbReference>
<evidence type="ECO:0000259" key="3">
    <source>
        <dbReference type="PROSITE" id="PS51000"/>
    </source>
</evidence>
<dbReference type="EMBL" id="CAEZSR010000102">
    <property type="protein sequence ID" value="CAB4572163.1"/>
    <property type="molecule type" value="Genomic_DNA"/>
</dbReference>
<dbReference type="InterPro" id="IPR051534">
    <property type="entry name" value="CBASS_pafABC_assoc_protein"/>
</dbReference>
<accession>A0A6J6ED16</accession>
<dbReference type="InterPro" id="IPR036390">
    <property type="entry name" value="WH_DNA-bd_sf"/>
</dbReference>
<keyword evidence="2" id="KW-0804">Transcription</keyword>
<sequence length="347" mass="37480">MRADRLVATLLILQRRGRVTARELAAELEVSEKTARRDLEALCIAGLPLYSQAGRNGGWQLLGGASTDLSGLTADEARNLFLAAGASLPLGADTRGALRKLLSALPETFRDDAEVAAQAVVVDPTGWGSAPPASPPAHLPAVQRAVVERRRIRLAYVDRQRTETERVVDPLGVVSKGSAWYLVADTDHGRRTFRLNRMRSVEVTDERAVRPTDFDLRAAWQDVVAAVGERRLTVRATVRIDPSFVPGLRGQFGGDMMLAELDRPSSVPPEQPSIGPSDDGRVEVMIGGPSAIRIAEHLAGWGALIEVLEPDEVRDHLLRVGRELVQRYGASGRERDAAAVAMTGDGA</sequence>
<dbReference type="Gene3D" id="1.10.10.10">
    <property type="entry name" value="Winged helix-like DNA-binding domain superfamily/Winged helix DNA-binding domain"/>
    <property type="match status" value="1"/>
</dbReference>
<dbReference type="PANTHER" id="PTHR34580">
    <property type="match status" value="1"/>
</dbReference>
<dbReference type="PANTHER" id="PTHR34580:SF1">
    <property type="entry name" value="PROTEIN PAFC"/>
    <property type="match status" value="1"/>
</dbReference>
<name>A0A6J6ED16_9ZZZZ</name>
<dbReference type="InterPro" id="IPR026881">
    <property type="entry name" value="WYL_dom"/>
</dbReference>
<dbReference type="Pfam" id="PF13280">
    <property type="entry name" value="WYL"/>
    <property type="match status" value="1"/>
</dbReference>
<keyword evidence="1" id="KW-0805">Transcription regulation</keyword>
<dbReference type="AlphaFoldDB" id="A0A6J6ED16"/>
<gene>
    <name evidence="4" type="ORF">UFOPK1493_02470</name>
</gene>
<dbReference type="InterPro" id="IPR057727">
    <property type="entry name" value="WCX_dom"/>
</dbReference>
<dbReference type="Pfam" id="PF25583">
    <property type="entry name" value="WCX"/>
    <property type="match status" value="1"/>
</dbReference>